<reference evidence="9 10" key="1">
    <citation type="submission" date="2014-12" db="EMBL/GenBank/DDBJ databases">
        <title>Comparative genomics of the lactic acid bacteria isolated from the honey bee gut.</title>
        <authorList>
            <person name="Ellegaard K.M."/>
            <person name="Tamarit D."/>
            <person name="Javelind E."/>
            <person name="Olofsson T."/>
            <person name="Andersson S.G."/>
            <person name="Vasquez A."/>
        </authorList>
    </citation>
    <scope>NUCLEOTIDE SEQUENCE [LARGE SCALE GENOMIC DNA]</scope>
    <source>
        <strain evidence="9 10">Biut2</strain>
    </source>
</reference>
<evidence type="ECO:0000256" key="3">
    <source>
        <dbReference type="ARBA" id="ARBA00022490"/>
    </source>
</evidence>
<dbReference type="GO" id="GO:0009401">
    <property type="term" value="P:phosphoenolpyruvate-dependent sugar phosphotransferase system"/>
    <property type="evidence" value="ECO:0007669"/>
    <property type="project" value="UniProtKB-KW"/>
</dbReference>
<dbReference type="GO" id="GO:0005737">
    <property type="term" value="C:cytoplasm"/>
    <property type="evidence" value="ECO:0007669"/>
    <property type="project" value="UniProtKB-SubCell"/>
</dbReference>
<dbReference type="InterPro" id="IPR036667">
    <property type="entry name" value="PTS_IIB_sorbose-sp_sf"/>
</dbReference>
<evidence type="ECO:0000259" key="8">
    <source>
        <dbReference type="PROSITE" id="PS51101"/>
    </source>
</evidence>
<dbReference type="AlphaFoldDB" id="A0A0F4L5P1"/>
<evidence type="ECO:0000256" key="7">
    <source>
        <dbReference type="ARBA" id="ARBA00022777"/>
    </source>
</evidence>
<keyword evidence="3" id="KW-0963">Cytoplasm</keyword>
<dbReference type="InterPro" id="IPR004720">
    <property type="entry name" value="PTS_IIB_sorbose-sp"/>
</dbReference>
<protein>
    <submittedName>
        <fullName evidence="9">PTS Man IIB</fullName>
    </submittedName>
</protein>
<proteinExistence type="predicted"/>
<dbReference type="GO" id="GO:0008982">
    <property type="term" value="F:protein-N(PI)-phosphohistidine-sugar phosphotransferase activity"/>
    <property type="evidence" value="ECO:0007669"/>
    <property type="project" value="InterPro"/>
</dbReference>
<dbReference type="EMBL" id="JXBY01000029">
    <property type="protein sequence ID" value="KJY54162.1"/>
    <property type="molecule type" value="Genomic_DNA"/>
</dbReference>
<comment type="subcellular location">
    <subcellularLocation>
        <location evidence="1">Cytoplasm</location>
    </subcellularLocation>
</comment>
<dbReference type="SUPFAM" id="SSF52728">
    <property type="entry name" value="PTS IIb component"/>
    <property type="match status" value="1"/>
</dbReference>
<dbReference type="PROSITE" id="PS51101">
    <property type="entry name" value="PTS_EIIB_TYPE_4"/>
    <property type="match status" value="1"/>
</dbReference>
<dbReference type="Gene3D" id="3.40.35.10">
    <property type="entry name" value="Phosphotransferase system, sorbose subfamily IIB component"/>
    <property type="match status" value="1"/>
</dbReference>
<accession>A0A0F4L5P1</accession>
<evidence type="ECO:0000256" key="6">
    <source>
        <dbReference type="ARBA" id="ARBA00022683"/>
    </source>
</evidence>
<gene>
    <name evidence="9" type="ORF">JF76_18710</name>
</gene>
<keyword evidence="4" id="KW-0762">Sugar transport</keyword>
<evidence type="ECO:0000256" key="1">
    <source>
        <dbReference type="ARBA" id="ARBA00004496"/>
    </source>
</evidence>
<dbReference type="Proteomes" id="UP000033533">
    <property type="component" value="Unassembled WGS sequence"/>
</dbReference>
<keyword evidence="2" id="KW-0813">Transport</keyword>
<keyword evidence="7" id="KW-0418">Kinase</keyword>
<keyword evidence="6" id="KW-0598">Phosphotransferase system</keyword>
<dbReference type="STRING" id="1218493.JF76_18710"/>
<dbReference type="Pfam" id="PF03830">
    <property type="entry name" value="PTSIIB_sorb"/>
    <property type="match status" value="1"/>
</dbReference>
<comment type="caution">
    <text evidence="9">The sequence shown here is derived from an EMBL/GenBank/DDBJ whole genome shotgun (WGS) entry which is preliminary data.</text>
</comment>
<evidence type="ECO:0000256" key="5">
    <source>
        <dbReference type="ARBA" id="ARBA00022679"/>
    </source>
</evidence>
<sequence length="164" mass="18083">MAIIGARIDNRLLHGIVATSWAPDSGATRVMVIDDDVANDPQKKQAMRLGRPSGMAVSIITKKTALENFSNHKYDRQKVFIISQTPEVFLDLLEQGEKIDKLVLGGTLTFDNAIKVTKRAYIKPEQVEIYQAILNKGCKIVSQYVPQDDSVDVAKVLKSKKAGA</sequence>
<dbReference type="RefSeq" id="WP_045928818.1">
    <property type="nucleotide sequence ID" value="NZ_JBHSZS010000027.1"/>
</dbReference>
<evidence type="ECO:0000313" key="10">
    <source>
        <dbReference type="Proteomes" id="UP000033533"/>
    </source>
</evidence>
<evidence type="ECO:0000256" key="4">
    <source>
        <dbReference type="ARBA" id="ARBA00022597"/>
    </source>
</evidence>
<dbReference type="OrthoDB" id="9788818at2"/>
<keyword evidence="5" id="KW-0808">Transferase</keyword>
<dbReference type="HOGENOM" id="CLU_116175_3_0_9"/>
<feature type="domain" description="PTS EIIB type-4" evidence="8">
    <location>
        <begin position="1"/>
        <end position="164"/>
    </location>
</feature>
<dbReference type="PATRIC" id="fig|1218493.3.peg.1962"/>
<evidence type="ECO:0000256" key="2">
    <source>
        <dbReference type="ARBA" id="ARBA00022448"/>
    </source>
</evidence>
<dbReference type="GO" id="GO:0016301">
    <property type="term" value="F:kinase activity"/>
    <property type="evidence" value="ECO:0007669"/>
    <property type="project" value="UniProtKB-KW"/>
</dbReference>
<name>A0A0F4L5P1_9LACO</name>
<organism evidence="9 10">
    <name type="scientific">Lactobacillus kullabergensis</name>
    <dbReference type="NCBI Taxonomy" id="1218493"/>
    <lineage>
        <taxon>Bacteria</taxon>
        <taxon>Bacillati</taxon>
        <taxon>Bacillota</taxon>
        <taxon>Bacilli</taxon>
        <taxon>Lactobacillales</taxon>
        <taxon>Lactobacillaceae</taxon>
        <taxon>Lactobacillus</taxon>
    </lineage>
</organism>
<evidence type="ECO:0000313" key="9">
    <source>
        <dbReference type="EMBL" id="KJY54162.1"/>
    </source>
</evidence>